<sequence>MRLLNTTSHKLKNFLGSDIPPYVILSHTWEDEEVLFDDIHSGAAPSKKGYTKLVGCCRKAAEDGFEWAWIGTCCIDKTSSAELSEAINSMYQWYQGSTICYAYLQDVSIKPAVSDESRALYRRLYATYDKMIANSVVEGDTNWIQIEMRKPLAKSASAKVAVTEFGSSRWLTRGWTLQELLAPSIVEFYTTEWTEIGTKESLAPQISAATGIPVHILRGKSLSTCSVAERMSWASARQTTRPEDQAYCLLGLFGVNMPLLYGEGGKAFVRLQEQILKQEEDYSILAWTLQRDCGKSVTGFLASSPSEFTKTLPQNLQLPTLFGKMPIFETAADVGERDEKKLKWAQPYTFSNQVQADGSSTDFYDSKAYQVLFMKTYERLRKHDFRTSPPEEIPREPPSLTSRGLLVSLPVLRPKNPSSPAVAWIYCEIDDHLLCVLLEPSSQASSRLLGRYSSSWLIAVEKHLRKDFDLTELSLHPNGLIVQEASGDRLVPFSPKLSWGRVRVTVPEMENYTMYVVSAYPTNRWSLNAFFFRGDPRIIGSAMFECTCGPQSINFEVQCGVLKGHPWCSIHESSNAHTFDEMSTVLRNSPAKDAQLSLMFSDRAATRSVRLPGTVLSASIRKGPATEGHISVYTLHVSSCPVDHCDNWISLHLSRA</sequence>
<proteinExistence type="predicted"/>
<evidence type="ECO:0000313" key="3">
    <source>
        <dbReference type="Proteomes" id="UP001174694"/>
    </source>
</evidence>
<dbReference type="InterPro" id="IPR010730">
    <property type="entry name" value="HET"/>
</dbReference>
<name>A0AA38VKS9_9PEZI</name>
<evidence type="ECO:0000313" key="2">
    <source>
        <dbReference type="EMBL" id="KAJ9138123.1"/>
    </source>
</evidence>
<dbReference type="EMBL" id="JANBVO010000031">
    <property type="protein sequence ID" value="KAJ9138123.1"/>
    <property type="molecule type" value="Genomic_DNA"/>
</dbReference>
<feature type="domain" description="Heterokaryon incompatibility" evidence="1">
    <location>
        <begin position="22"/>
        <end position="179"/>
    </location>
</feature>
<keyword evidence="3" id="KW-1185">Reference proteome</keyword>
<comment type="caution">
    <text evidence="2">The sequence shown here is derived from an EMBL/GenBank/DDBJ whole genome shotgun (WGS) entry which is preliminary data.</text>
</comment>
<dbReference type="AlphaFoldDB" id="A0AA38VKS9"/>
<dbReference type="PANTHER" id="PTHR10622:SF10">
    <property type="entry name" value="HET DOMAIN-CONTAINING PROTEIN"/>
    <property type="match status" value="1"/>
</dbReference>
<protein>
    <submittedName>
        <fullName evidence="2">HET-domain-containing protein</fullName>
    </submittedName>
</protein>
<organism evidence="2 3">
    <name type="scientific">Pleurostoma richardsiae</name>
    <dbReference type="NCBI Taxonomy" id="41990"/>
    <lineage>
        <taxon>Eukaryota</taxon>
        <taxon>Fungi</taxon>
        <taxon>Dikarya</taxon>
        <taxon>Ascomycota</taxon>
        <taxon>Pezizomycotina</taxon>
        <taxon>Sordariomycetes</taxon>
        <taxon>Sordariomycetidae</taxon>
        <taxon>Calosphaeriales</taxon>
        <taxon>Pleurostomataceae</taxon>
        <taxon>Pleurostoma</taxon>
    </lineage>
</organism>
<evidence type="ECO:0000259" key="1">
    <source>
        <dbReference type="Pfam" id="PF06985"/>
    </source>
</evidence>
<gene>
    <name evidence="2" type="ORF">NKR23_g8750</name>
</gene>
<accession>A0AA38VKS9</accession>
<dbReference type="Pfam" id="PF06985">
    <property type="entry name" value="HET"/>
    <property type="match status" value="1"/>
</dbReference>
<dbReference type="Proteomes" id="UP001174694">
    <property type="component" value="Unassembled WGS sequence"/>
</dbReference>
<reference evidence="2" key="1">
    <citation type="submission" date="2022-07" db="EMBL/GenBank/DDBJ databases">
        <title>Fungi with potential for degradation of polypropylene.</title>
        <authorList>
            <person name="Gostincar C."/>
        </authorList>
    </citation>
    <scope>NUCLEOTIDE SEQUENCE</scope>
    <source>
        <strain evidence="2">EXF-13308</strain>
    </source>
</reference>
<dbReference type="PANTHER" id="PTHR10622">
    <property type="entry name" value="HET DOMAIN-CONTAINING PROTEIN"/>
    <property type="match status" value="1"/>
</dbReference>